<organism evidence="8 9">
    <name type="scientific">Xiphophorus couchianus</name>
    <name type="common">Monterrey platyfish</name>
    <dbReference type="NCBI Taxonomy" id="32473"/>
    <lineage>
        <taxon>Eukaryota</taxon>
        <taxon>Metazoa</taxon>
        <taxon>Chordata</taxon>
        <taxon>Craniata</taxon>
        <taxon>Vertebrata</taxon>
        <taxon>Euteleostomi</taxon>
        <taxon>Actinopterygii</taxon>
        <taxon>Neopterygii</taxon>
        <taxon>Teleostei</taxon>
        <taxon>Neoteleostei</taxon>
        <taxon>Acanthomorphata</taxon>
        <taxon>Ovalentaria</taxon>
        <taxon>Atherinomorphae</taxon>
        <taxon>Cyprinodontiformes</taxon>
        <taxon>Poeciliidae</taxon>
        <taxon>Poeciliinae</taxon>
        <taxon>Xiphophorus</taxon>
    </lineage>
</organism>
<comment type="subcellular location">
    <subcellularLocation>
        <location evidence="1">Endoplasmic reticulum membrane</location>
        <topology evidence="1">Multi-pass membrane protein</topology>
    </subcellularLocation>
</comment>
<dbReference type="GO" id="GO:0014069">
    <property type="term" value="C:postsynaptic density"/>
    <property type="evidence" value="ECO:0007669"/>
    <property type="project" value="TreeGrafter"/>
</dbReference>
<comment type="caution">
    <text evidence="6">Lacks conserved residue(s) required for the propagation of feature annotation.</text>
</comment>
<dbReference type="GO" id="GO:0043005">
    <property type="term" value="C:neuron projection"/>
    <property type="evidence" value="ECO:0007669"/>
    <property type="project" value="TreeGrafter"/>
</dbReference>
<dbReference type="GeneTree" id="ENSGT00940000159606"/>
<dbReference type="AlphaFoldDB" id="A0A3B5LU34"/>
<keyword evidence="5 6" id="KW-0472">Membrane</keyword>
<reference evidence="8" key="2">
    <citation type="submission" date="2025-09" db="UniProtKB">
        <authorList>
            <consortium name="Ensembl"/>
        </authorList>
    </citation>
    <scope>IDENTIFICATION</scope>
</reference>
<keyword evidence="3" id="KW-0256">Endoplasmic reticulum</keyword>
<evidence type="ECO:0000256" key="6">
    <source>
        <dbReference type="RuleBase" id="RU210713"/>
    </source>
</evidence>
<dbReference type="PROSITE" id="PS50845">
    <property type="entry name" value="RETICULON"/>
    <property type="match status" value="1"/>
</dbReference>
<evidence type="ECO:0000256" key="4">
    <source>
        <dbReference type="ARBA" id="ARBA00022989"/>
    </source>
</evidence>
<evidence type="ECO:0000256" key="2">
    <source>
        <dbReference type="ARBA" id="ARBA00022692"/>
    </source>
</evidence>
<dbReference type="GO" id="GO:0030182">
    <property type="term" value="P:neuron differentiation"/>
    <property type="evidence" value="ECO:0007669"/>
    <property type="project" value="TreeGrafter"/>
</dbReference>
<dbReference type="Gene3D" id="1.20.5.2480">
    <property type="match status" value="1"/>
</dbReference>
<evidence type="ECO:0000256" key="5">
    <source>
        <dbReference type="ARBA" id="ARBA00023136"/>
    </source>
</evidence>
<feature type="domain" description="Reticulon" evidence="7">
    <location>
        <begin position="44"/>
        <end position="190"/>
    </location>
</feature>
<dbReference type="Proteomes" id="UP000261380">
    <property type="component" value="Unplaced"/>
</dbReference>
<evidence type="ECO:0000259" key="7">
    <source>
        <dbReference type="PROSITE" id="PS50845"/>
    </source>
</evidence>
<dbReference type="PANTHER" id="PTHR45799:SF6">
    <property type="entry name" value="RETICULON"/>
    <property type="match status" value="1"/>
</dbReference>
<dbReference type="GO" id="GO:0005789">
    <property type="term" value="C:endoplasmic reticulum membrane"/>
    <property type="evidence" value="ECO:0007669"/>
    <property type="project" value="UniProtKB-SubCell"/>
</dbReference>
<name>A0A3B5LU34_9TELE</name>
<reference evidence="8" key="1">
    <citation type="submission" date="2025-08" db="UniProtKB">
        <authorList>
            <consortium name="Ensembl"/>
        </authorList>
    </citation>
    <scope>IDENTIFICATION</scope>
</reference>
<sequence length="259" mass="28470">MFWIYVFGDETVILDQNRTRCSRFRSDQNQVLPIMPHVLPISPALQLVCWREPRKSLVAFVSSLTVLVAMATLSVISVVSYLLLACLCVTITFRVYKSVIQAVQKSHEGHPFRSQLDRDISVSPESARQLAERCRNRLNWLSVQTRRLLLVEDLVDSLKMAAIMWLMTYVGALFNGVTILILGDILILVLLLQQTDLAQYMTQHPGGLHSHNVRVCAHTAGGAAGTACCTDAVLPCRSSCSSCCGPSATSTVAGSCTET</sequence>
<dbReference type="InterPro" id="IPR003388">
    <property type="entry name" value="Reticulon"/>
</dbReference>
<accession>A0A3B5LU34</accession>
<keyword evidence="9" id="KW-1185">Reference proteome</keyword>
<dbReference type="InterPro" id="IPR046964">
    <property type="entry name" value="RTN1-4"/>
</dbReference>
<dbReference type="Ensembl" id="ENSXCOT00000014544.1">
    <property type="protein sequence ID" value="ENSXCOP00000014360.1"/>
    <property type="gene ID" value="ENSXCOG00000010855.1"/>
</dbReference>
<keyword evidence="2 6" id="KW-0812">Transmembrane</keyword>
<evidence type="ECO:0000256" key="3">
    <source>
        <dbReference type="ARBA" id="ARBA00022824"/>
    </source>
</evidence>
<protein>
    <recommendedName>
        <fullName evidence="6">Reticulon</fullName>
    </recommendedName>
</protein>
<evidence type="ECO:0000313" key="8">
    <source>
        <dbReference type="Ensembl" id="ENSXCOP00000014360.1"/>
    </source>
</evidence>
<evidence type="ECO:0000313" key="9">
    <source>
        <dbReference type="Proteomes" id="UP000261380"/>
    </source>
</evidence>
<dbReference type="GO" id="GO:0007420">
    <property type="term" value="P:brain development"/>
    <property type="evidence" value="ECO:0007669"/>
    <property type="project" value="TreeGrafter"/>
</dbReference>
<dbReference type="GO" id="GO:0071787">
    <property type="term" value="P:endoplasmic reticulum tubular network formation"/>
    <property type="evidence" value="ECO:0007669"/>
    <property type="project" value="TreeGrafter"/>
</dbReference>
<dbReference type="Pfam" id="PF02453">
    <property type="entry name" value="Reticulon"/>
    <property type="match status" value="1"/>
</dbReference>
<evidence type="ECO:0000256" key="1">
    <source>
        <dbReference type="ARBA" id="ARBA00004477"/>
    </source>
</evidence>
<proteinExistence type="predicted"/>
<feature type="transmembrane region" description="Helical" evidence="6">
    <location>
        <begin position="166"/>
        <end position="192"/>
    </location>
</feature>
<keyword evidence="4 6" id="KW-1133">Transmembrane helix</keyword>
<dbReference type="PANTHER" id="PTHR45799">
    <property type="entry name" value="RETICULON-LIKE PROTEIN"/>
    <property type="match status" value="1"/>
</dbReference>